<dbReference type="EMBL" id="CM037029">
    <property type="protein sequence ID" value="KAH7652357.1"/>
    <property type="molecule type" value="Genomic_DNA"/>
</dbReference>
<keyword evidence="2" id="KW-1185">Reference proteome</keyword>
<evidence type="ECO:0000313" key="1">
    <source>
        <dbReference type="EMBL" id="KAH7652357.1"/>
    </source>
</evidence>
<reference evidence="2" key="1">
    <citation type="journal article" date="2022" name="Nat. Commun.">
        <title>Chromosome evolution and the genetic basis of agronomically important traits in greater yam.</title>
        <authorList>
            <person name="Bredeson J.V."/>
            <person name="Lyons J.B."/>
            <person name="Oniyinde I.O."/>
            <person name="Okereke N.R."/>
            <person name="Kolade O."/>
            <person name="Nnabue I."/>
            <person name="Nwadili C.O."/>
            <person name="Hribova E."/>
            <person name="Parker M."/>
            <person name="Nwogha J."/>
            <person name="Shu S."/>
            <person name="Carlson J."/>
            <person name="Kariba R."/>
            <person name="Muthemba S."/>
            <person name="Knop K."/>
            <person name="Barton G.J."/>
            <person name="Sherwood A.V."/>
            <person name="Lopez-Montes A."/>
            <person name="Asiedu R."/>
            <person name="Jamnadass R."/>
            <person name="Muchugi A."/>
            <person name="Goodstein D."/>
            <person name="Egesi C.N."/>
            <person name="Featherston J."/>
            <person name="Asfaw A."/>
            <person name="Simpson G.G."/>
            <person name="Dolezel J."/>
            <person name="Hendre P.S."/>
            <person name="Van Deynze A."/>
            <person name="Kumar P.L."/>
            <person name="Obidiegwu J.E."/>
            <person name="Bhattacharjee R."/>
            <person name="Rokhsar D.S."/>
        </authorList>
    </citation>
    <scope>NUCLEOTIDE SEQUENCE [LARGE SCALE GENOMIC DNA]</scope>
    <source>
        <strain evidence="2">cv. TDa95/00328</strain>
    </source>
</reference>
<protein>
    <submittedName>
        <fullName evidence="1">Uncharacterized protein</fullName>
    </submittedName>
</protein>
<sequence length="1747" mass="190623">MSKDLMSSQQPGMSQPHSRQQAGPNDFQLLQQHFMYKQIQELQRRQQVHQLNQVSRQQNAAGQLSSGAKQATVDCLPTLLNGMPVSSASSYMRQNEFMGGEPKTLSSSHMFAGNMNWVQSSGSAMYGFPNAPFFSNDQGQVIRSMGFAPHQLDQSLYGTPVSNTGVSLNQYANFQGMVNAPNDVMESGNRNSSQSDQPVFAEQGHTQDGALYAKQGFQGNDLFVNAPNQNQISGITPENIHQVAHQLPSFRGQEFQNVQVQSEWSESMQEKVVVQAGSSHAASRLDPTEEKLLFGNADDANWDSSIGKSSNSAREYMHGNSLGDNDYFGTFPTVQSGSWSALMLDALDASSSETGVHEEWSGLSSQKLELSAGNHSALLNDSAKQRSWNDSNVQNASSSRSLALFHESEASPSCHTGPNLQPSNTRFIYERNDQVLANMPNESYHHMPKDIEVKHFDQSQRQKQFVEGGLQAQMQSDNSPTSAWMGRAYEQFVNTAHHSGMKLNPSSSNGSWADQQNMSSPSLRGQTGDKLDGWPMNDPMATSTNDQLAFHADNGRQWRAHKGDVNGAIHTETDDNCGMHKSAGNPVDLTGGLESQDSYLSTLPAAANSRTLPINQEINQQEYSIHKVNMGRHVSVHSNVKSKGAEVAGMFQHQPGNGLQPWDSTIKNVDGGLIESSNRNQEFSFPKTASKEGCFPGHSNSGQLADNRSVSRESPFLAGNGLHHFVGSNQKADGLPAQQSMGLHTFQYHPMGNLRTKMESAEALDPTSYPQGGGQFQGLNNQDQSHLGEAHFANAIANNTMIVDKRQASNFQNTAKDQEEAPSRSSIPYQDPTLDGKTPYWAHHKQMGQASQNMLELLQKVDQSRDSNTAAKFDCNDQRTQSHIHKATVSDRSLSFPHYNQPSAQGFGLQLAPPSQRQTPTTTQVMPCKASSHDSSAIELDEEAASNENKWSDTTVSARSLLPASETCHRGNLDSNFNVSGQADKGTAQSCTPFNPSSTAASTHSLENQQQQSFSHATRDESMHQSANISSDLGAHAKHASHLGPTNGSYLGTFNDQDVQASMSNAAGKTLPLRLPSSHDTHARVFSHISPSHSGLSQPTSAGFSHLRSSGQHGHQSEAKPSSQRLLPGMLKQAGFSSMLHNVWKNVSAQRILGVLPQKFTSNIPHQSMVPSTSGGDTKSWTPQKADHQRNTKGSSPSGSATCSGNSQEVSRGDPVSDTCSPQIGKADGSSKVSNALYDQDPAAKHLSDANSALPISSFVRLHQQEISRGKLTQNIAHDLQTHASFQKAASSSIGNTQKPSDIRQQNYSLLQQMQAMKGVDSDLGKRFGKRINGADLGSAQLDGKTSHMFTFGQNEVSRASADKELGMHAHSPLQTDVKMLHLPSKDDRNPSASSHAFGREASQETHSSGRHDLYNYSSNLSSKLALMGGSEHPYISPQMAPSWFDQYGKTAETSNQQHFFSKVSEGMENNMLNLRSDMSHLTNLGGSAPIADDNETVPCYPDQSIVLRRKKRKCLMKPLPWHKEVSQGAQRRQDISVAELDWSQASNRLIEKAEDEAEMMEDGPSIPRPRKRLILTTQLMQLLLPPAPAAVLAGKANSSYESVTYFVARSALGDSCSAISCSDICSSTCVHRRNRWHGKSKTSEKGGEDILSDTVGGFVERSSKFENAFSRLEKRSSILDLRVECQDLERFAIINRLGKFHGRGQSDGVESSSGFDSNPRRLFPERYVTALPMTGDHPEGVLCLSL</sequence>
<accession>A0ACB7TWD3</accession>
<organism evidence="1 2">
    <name type="scientific">Dioscorea alata</name>
    <name type="common">Purple yam</name>
    <dbReference type="NCBI Taxonomy" id="55571"/>
    <lineage>
        <taxon>Eukaryota</taxon>
        <taxon>Viridiplantae</taxon>
        <taxon>Streptophyta</taxon>
        <taxon>Embryophyta</taxon>
        <taxon>Tracheophyta</taxon>
        <taxon>Spermatophyta</taxon>
        <taxon>Magnoliopsida</taxon>
        <taxon>Liliopsida</taxon>
        <taxon>Dioscoreales</taxon>
        <taxon>Dioscoreaceae</taxon>
        <taxon>Dioscorea</taxon>
    </lineage>
</organism>
<proteinExistence type="predicted"/>
<gene>
    <name evidence="1" type="ORF">IHE45_19G011900</name>
</gene>
<dbReference type="Proteomes" id="UP000827976">
    <property type="component" value="Chromosome 19"/>
</dbReference>
<name>A0ACB7TWD3_DIOAL</name>
<evidence type="ECO:0000313" key="2">
    <source>
        <dbReference type="Proteomes" id="UP000827976"/>
    </source>
</evidence>
<comment type="caution">
    <text evidence="1">The sequence shown here is derived from an EMBL/GenBank/DDBJ whole genome shotgun (WGS) entry which is preliminary data.</text>
</comment>